<accession>A0AAQ3JYJ5</accession>
<organism evidence="10 11">
    <name type="scientific">Canna indica</name>
    <name type="common">Indian-shot</name>
    <dbReference type="NCBI Taxonomy" id="4628"/>
    <lineage>
        <taxon>Eukaryota</taxon>
        <taxon>Viridiplantae</taxon>
        <taxon>Streptophyta</taxon>
        <taxon>Embryophyta</taxon>
        <taxon>Tracheophyta</taxon>
        <taxon>Spermatophyta</taxon>
        <taxon>Magnoliopsida</taxon>
        <taxon>Liliopsida</taxon>
        <taxon>Zingiberales</taxon>
        <taxon>Cannaceae</taxon>
        <taxon>Canna</taxon>
    </lineage>
</organism>
<protein>
    <submittedName>
        <fullName evidence="10">Transporter arsB</fullName>
    </submittedName>
</protein>
<feature type="transmembrane region" description="Helical" evidence="8">
    <location>
        <begin position="22"/>
        <end position="46"/>
    </location>
</feature>
<proteinExistence type="predicted"/>
<feature type="domain" description="Citrate transporter-like" evidence="9">
    <location>
        <begin position="1"/>
        <end position="111"/>
    </location>
</feature>
<comment type="subcellular location">
    <subcellularLocation>
        <location evidence="1">Cell membrane</location>
        <topology evidence="1">Multi-pass membrane protein</topology>
    </subcellularLocation>
</comment>
<keyword evidence="4 8" id="KW-0812">Transmembrane</keyword>
<gene>
    <name evidence="10" type="ORF">Cni_G06461</name>
</gene>
<evidence type="ECO:0000256" key="6">
    <source>
        <dbReference type="ARBA" id="ARBA00023136"/>
    </source>
</evidence>
<evidence type="ECO:0000256" key="4">
    <source>
        <dbReference type="ARBA" id="ARBA00022692"/>
    </source>
</evidence>
<dbReference type="InterPro" id="IPR004680">
    <property type="entry name" value="Cit_transptr-like_dom"/>
</dbReference>
<dbReference type="PANTHER" id="PTHR43302:SF8">
    <property type="entry name" value="SILICON EFFLUX TRANSPORTER LSI3"/>
    <property type="match status" value="1"/>
</dbReference>
<evidence type="ECO:0000313" key="11">
    <source>
        <dbReference type="Proteomes" id="UP001327560"/>
    </source>
</evidence>
<keyword evidence="2" id="KW-0813">Transport</keyword>
<keyword evidence="5 8" id="KW-1133">Transmembrane helix</keyword>
<feature type="compositionally biased region" description="Acidic residues" evidence="7">
    <location>
        <begin position="78"/>
        <end position="102"/>
    </location>
</feature>
<evidence type="ECO:0000256" key="7">
    <source>
        <dbReference type="SAM" id="MobiDB-lite"/>
    </source>
</evidence>
<evidence type="ECO:0000256" key="1">
    <source>
        <dbReference type="ARBA" id="ARBA00004651"/>
    </source>
</evidence>
<sequence length="123" mass="13865">MPIGNPQNLVIIIQSRISFVKFFVGVAPTMLVGVVINVAILLCMFWNQLSLPKDGEEQGKELEAVVTEDEVISHTFSPDEEDGAQSYGEEEVEEKKEEEEEEEVVVVVVVVVEKKKKEEEEEE</sequence>
<evidence type="ECO:0000256" key="5">
    <source>
        <dbReference type="ARBA" id="ARBA00022989"/>
    </source>
</evidence>
<evidence type="ECO:0000256" key="3">
    <source>
        <dbReference type="ARBA" id="ARBA00022475"/>
    </source>
</evidence>
<dbReference type="AlphaFoldDB" id="A0AAQ3JYJ5"/>
<evidence type="ECO:0000256" key="2">
    <source>
        <dbReference type="ARBA" id="ARBA00022448"/>
    </source>
</evidence>
<dbReference type="GO" id="GO:0055085">
    <property type="term" value="P:transmembrane transport"/>
    <property type="evidence" value="ECO:0007669"/>
    <property type="project" value="InterPro"/>
</dbReference>
<evidence type="ECO:0000259" key="9">
    <source>
        <dbReference type="Pfam" id="PF03600"/>
    </source>
</evidence>
<dbReference type="Pfam" id="PF03600">
    <property type="entry name" value="CitMHS"/>
    <property type="match status" value="1"/>
</dbReference>
<dbReference type="Proteomes" id="UP001327560">
    <property type="component" value="Chromosome 2"/>
</dbReference>
<keyword evidence="3" id="KW-1003">Cell membrane</keyword>
<dbReference type="GO" id="GO:0005886">
    <property type="term" value="C:plasma membrane"/>
    <property type="evidence" value="ECO:0007669"/>
    <property type="project" value="UniProtKB-SubCell"/>
</dbReference>
<evidence type="ECO:0000313" key="10">
    <source>
        <dbReference type="EMBL" id="WOK97753.1"/>
    </source>
</evidence>
<reference evidence="10 11" key="1">
    <citation type="submission" date="2023-10" db="EMBL/GenBank/DDBJ databases">
        <title>Chromosome-scale genome assembly provides insights into flower coloration mechanisms of Canna indica.</title>
        <authorList>
            <person name="Li C."/>
        </authorList>
    </citation>
    <scope>NUCLEOTIDE SEQUENCE [LARGE SCALE GENOMIC DNA]</scope>
    <source>
        <tissue evidence="10">Flower</tissue>
    </source>
</reference>
<name>A0AAQ3JYJ5_9LILI</name>
<keyword evidence="6 8" id="KW-0472">Membrane</keyword>
<feature type="region of interest" description="Disordered" evidence="7">
    <location>
        <begin position="72"/>
        <end position="102"/>
    </location>
</feature>
<dbReference type="PANTHER" id="PTHR43302">
    <property type="entry name" value="TRANSPORTER ARSB-RELATED"/>
    <property type="match status" value="1"/>
</dbReference>
<keyword evidence="11" id="KW-1185">Reference proteome</keyword>
<dbReference type="EMBL" id="CP136891">
    <property type="protein sequence ID" value="WOK97753.1"/>
    <property type="molecule type" value="Genomic_DNA"/>
</dbReference>
<evidence type="ECO:0000256" key="8">
    <source>
        <dbReference type="SAM" id="Phobius"/>
    </source>
</evidence>